<evidence type="ECO:0000313" key="2">
    <source>
        <dbReference type="Proteomes" id="UP000634136"/>
    </source>
</evidence>
<dbReference type="OrthoDB" id="10355719at2759"/>
<accession>A0A834TBZ7</accession>
<proteinExistence type="predicted"/>
<protein>
    <submittedName>
        <fullName evidence="1">Uncharacterized protein</fullName>
    </submittedName>
</protein>
<organism evidence="1 2">
    <name type="scientific">Senna tora</name>
    <dbReference type="NCBI Taxonomy" id="362788"/>
    <lineage>
        <taxon>Eukaryota</taxon>
        <taxon>Viridiplantae</taxon>
        <taxon>Streptophyta</taxon>
        <taxon>Embryophyta</taxon>
        <taxon>Tracheophyta</taxon>
        <taxon>Spermatophyta</taxon>
        <taxon>Magnoliopsida</taxon>
        <taxon>eudicotyledons</taxon>
        <taxon>Gunneridae</taxon>
        <taxon>Pentapetalae</taxon>
        <taxon>rosids</taxon>
        <taxon>fabids</taxon>
        <taxon>Fabales</taxon>
        <taxon>Fabaceae</taxon>
        <taxon>Caesalpinioideae</taxon>
        <taxon>Cassia clade</taxon>
        <taxon>Senna</taxon>
    </lineage>
</organism>
<dbReference type="AlphaFoldDB" id="A0A834TBZ7"/>
<gene>
    <name evidence="1" type="ORF">G2W53_024194</name>
</gene>
<keyword evidence="2" id="KW-1185">Reference proteome</keyword>
<evidence type="ECO:0000313" key="1">
    <source>
        <dbReference type="EMBL" id="KAF7818739.1"/>
    </source>
</evidence>
<name>A0A834TBZ7_9FABA</name>
<dbReference type="Proteomes" id="UP000634136">
    <property type="component" value="Unassembled WGS sequence"/>
</dbReference>
<comment type="caution">
    <text evidence="1">The sequence shown here is derived from an EMBL/GenBank/DDBJ whole genome shotgun (WGS) entry which is preliminary data.</text>
</comment>
<reference evidence="1" key="1">
    <citation type="submission" date="2020-09" db="EMBL/GenBank/DDBJ databases">
        <title>Genome-Enabled Discovery of Anthraquinone Biosynthesis in Senna tora.</title>
        <authorList>
            <person name="Kang S.-H."/>
            <person name="Pandey R.P."/>
            <person name="Lee C.-M."/>
            <person name="Sim J.-S."/>
            <person name="Jeong J.-T."/>
            <person name="Choi B.-S."/>
            <person name="Jung M."/>
            <person name="Ginzburg D."/>
            <person name="Zhao K."/>
            <person name="Won S.Y."/>
            <person name="Oh T.-J."/>
            <person name="Yu Y."/>
            <person name="Kim N.-H."/>
            <person name="Lee O.R."/>
            <person name="Lee T.-H."/>
            <person name="Bashyal P."/>
            <person name="Kim T.-S."/>
            <person name="Lee W.-H."/>
            <person name="Kawkins C."/>
            <person name="Kim C.-K."/>
            <person name="Kim J.S."/>
            <person name="Ahn B.O."/>
            <person name="Rhee S.Y."/>
            <person name="Sohng J.K."/>
        </authorList>
    </citation>
    <scope>NUCLEOTIDE SEQUENCE</scope>
    <source>
        <tissue evidence="1">Leaf</tissue>
    </source>
</reference>
<sequence length="71" mass="8308">MNSQIHILFWKGGRHENLMIHANTFLLYGLQVRQQLLYSHLKADAPPKNMDNCVMRRNVSHATVSVKQIHR</sequence>
<dbReference type="EMBL" id="JAAIUW010000008">
    <property type="protein sequence ID" value="KAF7818739.1"/>
    <property type="molecule type" value="Genomic_DNA"/>
</dbReference>